<sequence>MARRDLAPRGPRRHKLCGAKLCGSLAVGAPLSPPQKTRALPSPLSAARLCGSTWAREFCGGRGVILNYNKLEVRTRDLARLEQQVDFPNRACQSLSFRWSKSRGSASFLLRQDSCFGQFLRAPCRVRGVWI</sequence>
<gene>
    <name evidence="1" type="ORF">MARPO_0084s0061</name>
</gene>
<evidence type="ECO:0000313" key="1">
    <source>
        <dbReference type="EMBL" id="PTQ33982.1"/>
    </source>
</evidence>
<dbReference type="EMBL" id="KZ772756">
    <property type="protein sequence ID" value="PTQ33982.1"/>
    <property type="molecule type" value="Genomic_DNA"/>
</dbReference>
<reference evidence="2" key="1">
    <citation type="journal article" date="2017" name="Cell">
        <title>Insights into land plant evolution garnered from the Marchantia polymorpha genome.</title>
        <authorList>
            <person name="Bowman J.L."/>
            <person name="Kohchi T."/>
            <person name="Yamato K.T."/>
            <person name="Jenkins J."/>
            <person name="Shu S."/>
            <person name="Ishizaki K."/>
            <person name="Yamaoka S."/>
            <person name="Nishihama R."/>
            <person name="Nakamura Y."/>
            <person name="Berger F."/>
            <person name="Adam C."/>
            <person name="Aki S.S."/>
            <person name="Althoff F."/>
            <person name="Araki T."/>
            <person name="Arteaga-Vazquez M.A."/>
            <person name="Balasubrmanian S."/>
            <person name="Barry K."/>
            <person name="Bauer D."/>
            <person name="Boehm C.R."/>
            <person name="Briginshaw L."/>
            <person name="Caballero-Perez J."/>
            <person name="Catarino B."/>
            <person name="Chen F."/>
            <person name="Chiyoda S."/>
            <person name="Chovatia M."/>
            <person name="Davies K.M."/>
            <person name="Delmans M."/>
            <person name="Demura T."/>
            <person name="Dierschke T."/>
            <person name="Dolan L."/>
            <person name="Dorantes-Acosta A.E."/>
            <person name="Eklund D.M."/>
            <person name="Florent S.N."/>
            <person name="Flores-Sandoval E."/>
            <person name="Fujiyama A."/>
            <person name="Fukuzawa H."/>
            <person name="Galik B."/>
            <person name="Grimanelli D."/>
            <person name="Grimwood J."/>
            <person name="Grossniklaus U."/>
            <person name="Hamada T."/>
            <person name="Haseloff J."/>
            <person name="Hetherington A.J."/>
            <person name="Higo A."/>
            <person name="Hirakawa Y."/>
            <person name="Hundley H.N."/>
            <person name="Ikeda Y."/>
            <person name="Inoue K."/>
            <person name="Inoue S.I."/>
            <person name="Ishida S."/>
            <person name="Jia Q."/>
            <person name="Kakita M."/>
            <person name="Kanazawa T."/>
            <person name="Kawai Y."/>
            <person name="Kawashima T."/>
            <person name="Kennedy M."/>
            <person name="Kinose K."/>
            <person name="Kinoshita T."/>
            <person name="Kohara Y."/>
            <person name="Koide E."/>
            <person name="Komatsu K."/>
            <person name="Kopischke S."/>
            <person name="Kubo M."/>
            <person name="Kyozuka J."/>
            <person name="Lagercrantz U."/>
            <person name="Lin S.S."/>
            <person name="Lindquist E."/>
            <person name="Lipzen A.M."/>
            <person name="Lu C.W."/>
            <person name="De Luna E."/>
            <person name="Martienssen R.A."/>
            <person name="Minamino N."/>
            <person name="Mizutani M."/>
            <person name="Mizutani M."/>
            <person name="Mochizuki N."/>
            <person name="Monte I."/>
            <person name="Mosher R."/>
            <person name="Nagasaki H."/>
            <person name="Nakagami H."/>
            <person name="Naramoto S."/>
            <person name="Nishitani K."/>
            <person name="Ohtani M."/>
            <person name="Okamoto T."/>
            <person name="Okumura M."/>
            <person name="Phillips J."/>
            <person name="Pollak B."/>
            <person name="Reinders A."/>
            <person name="Rovekamp M."/>
            <person name="Sano R."/>
            <person name="Sawa S."/>
            <person name="Schmid M.W."/>
            <person name="Shirakawa M."/>
            <person name="Solano R."/>
            <person name="Spunde A."/>
            <person name="Suetsugu N."/>
            <person name="Sugano S."/>
            <person name="Sugiyama A."/>
            <person name="Sun R."/>
            <person name="Suzuki Y."/>
            <person name="Takenaka M."/>
            <person name="Takezawa D."/>
            <person name="Tomogane H."/>
            <person name="Tsuzuki M."/>
            <person name="Ueda T."/>
            <person name="Umeda M."/>
            <person name="Ward J.M."/>
            <person name="Watanabe Y."/>
            <person name="Yazaki K."/>
            <person name="Yokoyama R."/>
            <person name="Yoshitake Y."/>
            <person name="Yotsui I."/>
            <person name="Zachgo S."/>
            <person name="Schmutz J."/>
        </authorList>
    </citation>
    <scope>NUCLEOTIDE SEQUENCE [LARGE SCALE GENOMIC DNA]</scope>
    <source>
        <strain evidence="2">Tak-1</strain>
    </source>
</reference>
<accession>A0A2R6WJG3</accession>
<evidence type="ECO:0000313" key="2">
    <source>
        <dbReference type="Proteomes" id="UP000244005"/>
    </source>
</evidence>
<dbReference type="Gramene" id="Mp5g18140.1">
    <property type="protein sequence ID" value="Mp5g18140.1.cds"/>
    <property type="gene ID" value="Mp5g18140"/>
</dbReference>
<keyword evidence="2" id="KW-1185">Reference proteome</keyword>
<organism evidence="1 2">
    <name type="scientific">Marchantia polymorpha</name>
    <name type="common">Common liverwort</name>
    <name type="synonym">Marchantia aquatica</name>
    <dbReference type="NCBI Taxonomy" id="3197"/>
    <lineage>
        <taxon>Eukaryota</taxon>
        <taxon>Viridiplantae</taxon>
        <taxon>Streptophyta</taxon>
        <taxon>Embryophyta</taxon>
        <taxon>Marchantiophyta</taxon>
        <taxon>Marchantiopsida</taxon>
        <taxon>Marchantiidae</taxon>
        <taxon>Marchantiales</taxon>
        <taxon>Marchantiaceae</taxon>
        <taxon>Marchantia</taxon>
    </lineage>
</organism>
<dbReference type="Proteomes" id="UP000244005">
    <property type="component" value="Unassembled WGS sequence"/>
</dbReference>
<name>A0A2R6WJG3_MARPO</name>
<dbReference type="AlphaFoldDB" id="A0A2R6WJG3"/>
<proteinExistence type="predicted"/>
<protein>
    <submittedName>
        <fullName evidence="1">Uncharacterized protein</fullName>
    </submittedName>
</protein>